<evidence type="ECO:0000256" key="1">
    <source>
        <dbReference type="ARBA" id="ARBA00004651"/>
    </source>
</evidence>
<evidence type="ECO:0000256" key="7">
    <source>
        <dbReference type="ARBA" id="ARBA00022989"/>
    </source>
</evidence>
<dbReference type="PIRSF" id="PIRSF003097">
    <property type="entry name" value="FtsX"/>
    <property type="match status" value="1"/>
</dbReference>
<feature type="transmembrane region" description="Helical" evidence="11">
    <location>
        <begin position="20"/>
        <end position="41"/>
    </location>
</feature>
<keyword evidence="4 10" id="KW-1003">Cell membrane</keyword>
<name>A0A9X6SSR6_BACCE</name>
<proteinExistence type="inferred from homology"/>
<comment type="subcellular location">
    <subcellularLocation>
        <location evidence="1">Cell membrane</location>
        <topology evidence="1">Multi-pass membrane protein</topology>
    </subcellularLocation>
</comment>
<keyword evidence="5 10" id="KW-0132">Cell division</keyword>
<evidence type="ECO:0000256" key="8">
    <source>
        <dbReference type="ARBA" id="ARBA00023136"/>
    </source>
</evidence>
<evidence type="ECO:0000256" key="3">
    <source>
        <dbReference type="ARBA" id="ARBA00021907"/>
    </source>
</evidence>
<dbReference type="Pfam" id="PF02687">
    <property type="entry name" value="FtsX"/>
    <property type="match status" value="1"/>
</dbReference>
<dbReference type="GO" id="GO:0051301">
    <property type="term" value="P:cell division"/>
    <property type="evidence" value="ECO:0007669"/>
    <property type="project" value="UniProtKB-KW"/>
</dbReference>
<dbReference type="InterPro" id="IPR003838">
    <property type="entry name" value="ABC3_permease_C"/>
</dbReference>
<feature type="transmembrane region" description="Helical" evidence="11">
    <location>
        <begin position="168"/>
        <end position="188"/>
    </location>
</feature>
<evidence type="ECO:0000256" key="10">
    <source>
        <dbReference type="PIRNR" id="PIRNR003097"/>
    </source>
</evidence>
<dbReference type="Gene3D" id="3.30.70.3040">
    <property type="match status" value="1"/>
</dbReference>
<reference evidence="14 15" key="1">
    <citation type="submission" date="2017-09" db="EMBL/GenBank/DDBJ databases">
        <title>Large-scale bioinformatics analysis of Bacillus genomes uncovers conserved roles of natural products in bacterial physiology.</title>
        <authorList>
            <consortium name="Agbiome Team Llc"/>
            <person name="Bleich R.M."/>
            <person name="Grubbs K.J."/>
            <person name="Santa Maria K.C."/>
            <person name="Allen S.E."/>
            <person name="Farag S."/>
            <person name="Shank E.A."/>
            <person name="Bowers A."/>
        </authorList>
    </citation>
    <scope>NUCLEOTIDE SEQUENCE [LARGE SCALE GENOMIC DNA]</scope>
    <source>
        <strain evidence="14 15">AFS092789</strain>
    </source>
</reference>
<evidence type="ECO:0000259" key="12">
    <source>
        <dbReference type="Pfam" id="PF02687"/>
    </source>
</evidence>
<dbReference type="RefSeq" id="WP_098007009.1">
    <property type="nucleotide sequence ID" value="NZ_NVMX01000191.1"/>
</dbReference>
<dbReference type="Pfam" id="PF18075">
    <property type="entry name" value="FtsX_ECD"/>
    <property type="match status" value="1"/>
</dbReference>
<comment type="function">
    <text evidence="10">Part of the ABC transporter FtsEX involved in asymmetric cellular division facilitating the initiation of sporulation.</text>
</comment>
<keyword evidence="8 10" id="KW-0472">Membrane</keyword>
<dbReference type="PANTHER" id="PTHR47755">
    <property type="entry name" value="CELL DIVISION PROTEIN FTSX"/>
    <property type="match status" value="1"/>
</dbReference>
<evidence type="ECO:0000313" key="15">
    <source>
        <dbReference type="Proteomes" id="UP000219922"/>
    </source>
</evidence>
<evidence type="ECO:0000256" key="4">
    <source>
        <dbReference type="ARBA" id="ARBA00022475"/>
    </source>
</evidence>
<feature type="domain" description="ABC3 transporter permease C-terminal" evidence="12">
    <location>
        <begin position="177"/>
        <end position="291"/>
    </location>
</feature>
<dbReference type="InterPro" id="IPR004513">
    <property type="entry name" value="FtsX"/>
</dbReference>
<dbReference type="AlphaFoldDB" id="A0A9X6SSR6"/>
<dbReference type="Proteomes" id="UP000219922">
    <property type="component" value="Unassembled WGS sequence"/>
</dbReference>
<evidence type="ECO:0000256" key="2">
    <source>
        <dbReference type="ARBA" id="ARBA00007379"/>
    </source>
</evidence>
<evidence type="ECO:0000313" key="14">
    <source>
        <dbReference type="EMBL" id="PDZ94432.1"/>
    </source>
</evidence>
<accession>A0A9X6SSR6</accession>
<feature type="transmembrane region" description="Helical" evidence="11">
    <location>
        <begin position="267"/>
        <end position="285"/>
    </location>
</feature>
<evidence type="ECO:0000256" key="9">
    <source>
        <dbReference type="ARBA" id="ARBA00023306"/>
    </source>
</evidence>
<dbReference type="EMBL" id="NVMX01000191">
    <property type="protein sequence ID" value="PDZ94432.1"/>
    <property type="molecule type" value="Genomic_DNA"/>
</dbReference>
<feature type="domain" description="FtsX extracellular" evidence="13">
    <location>
        <begin position="69"/>
        <end position="148"/>
    </location>
</feature>
<gene>
    <name evidence="14" type="ORF">CON36_33810</name>
</gene>
<evidence type="ECO:0000256" key="6">
    <source>
        <dbReference type="ARBA" id="ARBA00022692"/>
    </source>
</evidence>
<sequence>MFVFLLWFKEASIGLIRNFWWNSVAFLMSLVCLVAFSISFVSGTTAEYFSSKLNQRLEIQVDIADGHMNYNEMKNQLMEDKRISEVKFISKEDAQNRMIEEMGNDAKVLDIFNGKNIFPAQFIVKVHKAENIEDVAKKIDGLDYSEKVLYGKEYIDKMLTVTEKVKKIGYYVTIGGSIFAVLLVMWVIRMNIEQRKDEIGIKQLIGSSSLTIRMPFILEALLLMGTSSIAAYYLFAKLYGEFVSYINQELPMSSLALLKVGTVQESLILPLFGLALAIGLFGSIFSTNKHLKRV</sequence>
<comment type="similarity">
    <text evidence="2 10">Belongs to the ABC-4 integral membrane protein family. FtsX subfamily.</text>
</comment>
<evidence type="ECO:0000256" key="11">
    <source>
        <dbReference type="SAM" id="Phobius"/>
    </source>
</evidence>
<dbReference type="PANTHER" id="PTHR47755:SF1">
    <property type="entry name" value="CELL DIVISION PROTEIN FTSX"/>
    <property type="match status" value="1"/>
</dbReference>
<dbReference type="GO" id="GO:0005886">
    <property type="term" value="C:plasma membrane"/>
    <property type="evidence" value="ECO:0007669"/>
    <property type="project" value="UniProtKB-SubCell"/>
</dbReference>
<keyword evidence="6 11" id="KW-0812">Transmembrane</keyword>
<protein>
    <recommendedName>
        <fullName evidence="3 10">Cell division protein FtsX</fullName>
    </recommendedName>
</protein>
<evidence type="ECO:0000259" key="13">
    <source>
        <dbReference type="Pfam" id="PF18075"/>
    </source>
</evidence>
<dbReference type="InterPro" id="IPR040690">
    <property type="entry name" value="FtsX_ECD"/>
</dbReference>
<evidence type="ECO:0000256" key="5">
    <source>
        <dbReference type="ARBA" id="ARBA00022618"/>
    </source>
</evidence>
<comment type="caution">
    <text evidence="14">The sequence shown here is derived from an EMBL/GenBank/DDBJ whole genome shotgun (WGS) entry which is preliminary data.</text>
</comment>
<feature type="transmembrane region" description="Helical" evidence="11">
    <location>
        <begin position="216"/>
        <end position="235"/>
    </location>
</feature>
<organism evidence="14 15">
    <name type="scientific">Bacillus cereus</name>
    <dbReference type="NCBI Taxonomy" id="1396"/>
    <lineage>
        <taxon>Bacteria</taxon>
        <taxon>Bacillati</taxon>
        <taxon>Bacillota</taxon>
        <taxon>Bacilli</taxon>
        <taxon>Bacillales</taxon>
        <taxon>Bacillaceae</taxon>
        <taxon>Bacillus</taxon>
        <taxon>Bacillus cereus group</taxon>
    </lineage>
</organism>
<keyword evidence="7 11" id="KW-1133">Transmembrane helix</keyword>
<keyword evidence="9 10" id="KW-0131">Cell cycle</keyword>